<accession>A0ABT8GF85</accession>
<sequence>MPKTILHRDVTDRCVCCGMLDTFNFTNAHDVAQCRACKSHRFSATTIPKKQDDDHKARWRAKYDKDTTELNSTVNALKSEVAKQRAIIKDYEKQLDAKYEDLPPDVVERYYVNDLVREAHEDRAKAWYARDMAMLALTRIEGVHNPVISKDECSCGEPLDDCKVGLALEAQQPHLFQWQKKRREAGKLSDEDDPRL</sequence>
<evidence type="ECO:0000313" key="2">
    <source>
        <dbReference type="Proteomes" id="UP001172708"/>
    </source>
</evidence>
<comment type="caution">
    <text evidence="1">The sequence shown here is derived from an EMBL/GenBank/DDBJ whole genome shotgun (WGS) entry which is preliminary data.</text>
</comment>
<gene>
    <name evidence="1" type="ORF">QQX02_01560</name>
</gene>
<name>A0ABT8GF85_9MICO</name>
<protein>
    <submittedName>
        <fullName evidence="1">Uncharacterized protein</fullName>
    </submittedName>
</protein>
<reference evidence="1" key="1">
    <citation type="submission" date="2023-06" db="EMBL/GenBank/DDBJ databases">
        <title>Egi l300058.</title>
        <authorList>
            <person name="Gao L."/>
            <person name="Fang B.-Z."/>
            <person name="Li W.-J."/>
        </authorList>
    </citation>
    <scope>NUCLEOTIDE SEQUENCE</scope>
    <source>
        <strain evidence="1">EGI L300058</strain>
    </source>
</reference>
<dbReference type="RefSeq" id="WP_301140784.1">
    <property type="nucleotide sequence ID" value="NZ_JAUHQA010000001.1"/>
</dbReference>
<evidence type="ECO:0000313" key="1">
    <source>
        <dbReference type="EMBL" id="MDN4479611.1"/>
    </source>
</evidence>
<dbReference type="EMBL" id="JAUHQA010000001">
    <property type="protein sequence ID" value="MDN4479611.1"/>
    <property type="molecule type" value="Genomic_DNA"/>
</dbReference>
<organism evidence="1 2">
    <name type="scientific">Demequina muriae</name>
    <dbReference type="NCBI Taxonomy" id="3051664"/>
    <lineage>
        <taxon>Bacteria</taxon>
        <taxon>Bacillati</taxon>
        <taxon>Actinomycetota</taxon>
        <taxon>Actinomycetes</taxon>
        <taxon>Micrococcales</taxon>
        <taxon>Demequinaceae</taxon>
        <taxon>Demequina</taxon>
    </lineage>
</organism>
<keyword evidence="2" id="KW-1185">Reference proteome</keyword>
<proteinExistence type="predicted"/>
<dbReference type="Proteomes" id="UP001172708">
    <property type="component" value="Unassembled WGS sequence"/>
</dbReference>